<proteinExistence type="predicted"/>
<dbReference type="EMBL" id="CM007656">
    <property type="protein sequence ID" value="ONI02287.1"/>
    <property type="molecule type" value="Genomic_DNA"/>
</dbReference>
<gene>
    <name evidence="1" type="ORF">PRUPE_6G188200</name>
</gene>
<sequence length="88" mass="10335">MLQEFNKDPFVRFIYAMNEEHRKDLDCKMTQNSAVNFCHVLAMENLARAILLVGFRDRHLIVLVVVDLLPGNMKSFFFFKTNKLRLAT</sequence>
<name>M5WP17_PRUPE</name>
<dbReference type="AlphaFoldDB" id="M5WP17"/>
<reference evidence="1 2" key="1">
    <citation type="journal article" date="2013" name="Nat. Genet.">
        <title>The high-quality draft genome of peach (Prunus persica) identifies unique patterns of genetic diversity, domestication and genome evolution.</title>
        <authorList>
            <consortium name="International Peach Genome Initiative"/>
            <person name="Verde I."/>
            <person name="Abbott A.G."/>
            <person name="Scalabrin S."/>
            <person name="Jung S."/>
            <person name="Shu S."/>
            <person name="Marroni F."/>
            <person name="Zhebentyayeva T."/>
            <person name="Dettori M.T."/>
            <person name="Grimwood J."/>
            <person name="Cattonaro F."/>
            <person name="Zuccolo A."/>
            <person name="Rossini L."/>
            <person name="Jenkins J."/>
            <person name="Vendramin E."/>
            <person name="Meisel L.A."/>
            <person name="Decroocq V."/>
            <person name="Sosinski B."/>
            <person name="Prochnik S."/>
            <person name="Mitros T."/>
            <person name="Policriti A."/>
            <person name="Cipriani G."/>
            <person name="Dondini L."/>
            <person name="Ficklin S."/>
            <person name="Goodstein D.M."/>
            <person name="Xuan P."/>
            <person name="Del Fabbro C."/>
            <person name="Aramini V."/>
            <person name="Copetti D."/>
            <person name="Gonzalez S."/>
            <person name="Horner D.S."/>
            <person name="Falchi R."/>
            <person name="Lucas S."/>
            <person name="Mica E."/>
            <person name="Maldonado J."/>
            <person name="Lazzari B."/>
            <person name="Bielenberg D."/>
            <person name="Pirona R."/>
            <person name="Miculan M."/>
            <person name="Barakat A."/>
            <person name="Testolin R."/>
            <person name="Stella A."/>
            <person name="Tartarini S."/>
            <person name="Tonutti P."/>
            <person name="Arus P."/>
            <person name="Orellana A."/>
            <person name="Wells C."/>
            <person name="Main D."/>
            <person name="Vizzotto G."/>
            <person name="Silva H."/>
            <person name="Salamini F."/>
            <person name="Schmutz J."/>
            <person name="Morgante M."/>
            <person name="Rokhsar D.S."/>
        </authorList>
    </citation>
    <scope>NUCLEOTIDE SEQUENCE [LARGE SCALE GENOMIC DNA]</scope>
    <source>
        <strain evidence="2">cv. Nemared</strain>
    </source>
</reference>
<evidence type="ECO:0000313" key="2">
    <source>
        <dbReference type="Proteomes" id="UP000006882"/>
    </source>
</evidence>
<accession>M5WP17</accession>
<protein>
    <submittedName>
        <fullName evidence="1">Uncharacterized protein</fullName>
    </submittedName>
</protein>
<evidence type="ECO:0000313" key="1">
    <source>
        <dbReference type="EMBL" id="ONI02287.1"/>
    </source>
</evidence>
<keyword evidence="2" id="KW-1185">Reference proteome</keyword>
<dbReference type="Proteomes" id="UP000006882">
    <property type="component" value="Chromosome G6"/>
</dbReference>
<organism evidence="1 2">
    <name type="scientific">Prunus persica</name>
    <name type="common">Peach</name>
    <name type="synonym">Amygdalus persica</name>
    <dbReference type="NCBI Taxonomy" id="3760"/>
    <lineage>
        <taxon>Eukaryota</taxon>
        <taxon>Viridiplantae</taxon>
        <taxon>Streptophyta</taxon>
        <taxon>Embryophyta</taxon>
        <taxon>Tracheophyta</taxon>
        <taxon>Spermatophyta</taxon>
        <taxon>Magnoliopsida</taxon>
        <taxon>eudicotyledons</taxon>
        <taxon>Gunneridae</taxon>
        <taxon>Pentapetalae</taxon>
        <taxon>rosids</taxon>
        <taxon>fabids</taxon>
        <taxon>Rosales</taxon>
        <taxon>Rosaceae</taxon>
        <taxon>Amygdaloideae</taxon>
        <taxon>Amygdaleae</taxon>
        <taxon>Prunus</taxon>
    </lineage>
</organism>
<dbReference type="Gramene" id="ONI02287">
    <property type="protein sequence ID" value="ONI02287"/>
    <property type="gene ID" value="PRUPE_6G188200"/>
</dbReference>
<dbReference type="HOGENOM" id="CLU_2473224_0_0_1"/>